<evidence type="ECO:0000313" key="13">
    <source>
        <dbReference type="EMBL" id="TXD97667.1"/>
    </source>
</evidence>
<dbReference type="InterPro" id="IPR004488">
    <property type="entry name" value="Mg/Co-transport_prot_CorA"/>
</dbReference>
<dbReference type="CDD" id="cd12830">
    <property type="entry name" value="MtCorA-like"/>
    <property type="match status" value="1"/>
</dbReference>
<dbReference type="GO" id="GO:0000287">
    <property type="term" value="F:magnesium ion binding"/>
    <property type="evidence" value="ECO:0007669"/>
    <property type="project" value="TreeGrafter"/>
</dbReference>
<dbReference type="RefSeq" id="WP_147221385.1">
    <property type="nucleotide sequence ID" value="NZ_CAJGYY010000001.1"/>
</dbReference>
<dbReference type="OrthoDB" id="9803416at2"/>
<dbReference type="AlphaFoldDB" id="A0A5C7A288"/>
<dbReference type="PANTHER" id="PTHR46494">
    <property type="entry name" value="CORA FAMILY METAL ION TRANSPORTER (EUROFUNG)"/>
    <property type="match status" value="1"/>
</dbReference>
<evidence type="ECO:0000256" key="6">
    <source>
        <dbReference type="ARBA" id="ARBA00022842"/>
    </source>
</evidence>
<evidence type="ECO:0000256" key="8">
    <source>
        <dbReference type="ARBA" id="ARBA00023065"/>
    </source>
</evidence>
<keyword evidence="5 12" id="KW-0812">Transmembrane</keyword>
<gene>
    <name evidence="12 13" type="primary">corA</name>
    <name evidence="13" type="ORF">ES754_01420</name>
</gene>
<dbReference type="SUPFAM" id="SSF144083">
    <property type="entry name" value="Magnesium transport protein CorA, transmembrane region"/>
    <property type="match status" value="1"/>
</dbReference>
<evidence type="ECO:0000256" key="12">
    <source>
        <dbReference type="RuleBase" id="RU362010"/>
    </source>
</evidence>
<evidence type="ECO:0000256" key="10">
    <source>
        <dbReference type="ARBA" id="ARBA00034269"/>
    </source>
</evidence>
<keyword evidence="6 12" id="KW-0460">Magnesium</keyword>
<dbReference type="InterPro" id="IPR045861">
    <property type="entry name" value="CorA_cytoplasmic_dom"/>
</dbReference>
<organism evidence="13 14">
    <name type="scientific">Psychrobacter frigidicola</name>
    <dbReference type="NCBI Taxonomy" id="45611"/>
    <lineage>
        <taxon>Bacteria</taxon>
        <taxon>Pseudomonadati</taxon>
        <taxon>Pseudomonadota</taxon>
        <taxon>Gammaproteobacteria</taxon>
        <taxon>Moraxellales</taxon>
        <taxon>Moraxellaceae</taxon>
        <taxon>Psychrobacter</taxon>
    </lineage>
</organism>
<dbReference type="SUPFAM" id="SSF143865">
    <property type="entry name" value="CorA soluble domain-like"/>
    <property type="match status" value="1"/>
</dbReference>
<keyword evidence="9 12" id="KW-0472">Membrane</keyword>
<dbReference type="GO" id="GO:0005886">
    <property type="term" value="C:plasma membrane"/>
    <property type="evidence" value="ECO:0007669"/>
    <property type="project" value="UniProtKB-SubCell"/>
</dbReference>
<dbReference type="NCBIfam" id="TIGR00383">
    <property type="entry name" value="corA"/>
    <property type="match status" value="1"/>
</dbReference>
<keyword evidence="3 12" id="KW-0813">Transport</keyword>
<evidence type="ECO:0000256" key="7">
    <source>
        <dbReference type="ARBA" id="ARBA00022989"/>
    </source>
</evidence>
<dbReference type="GO" id="GO:0050897">
    <property type="term" value="F:cobalt ion binding"/>
    <property type="evidence" value="ECO:0007669"/>
    <property type="project" value="TreeGrafter"/>
</dbReference>
<comment type="subcellular location">
    <subcellularLocation>
        <location evidence="1">Cell membrane</location>
        <topology evidence="1">Multi-pass membrane protein</topology>
    </subcellularLocation>
    <subcellularLocation>
        <location evidence="12">Membrane</location>
        <topology evidence="12">Multi-pass membrane protein</topology>
    </subcellularLocation>
</comment>
<accession>A0A5C7A288</accession>
<reference evidence="13 14" key="1">
    <citation type="submission" date="2019-08" db="EMBL/GenBank/DDBJ databases">
        <title>Genome sequence of Psychrobacter frigidicola ACAM304 (type strain).</title>
        <authorList>
            <person name="Bowman J.P."/>
        </authorList>
    </citation>
    <scope>NUCLEOTIDE SEQUENCE [LARGE SCALE GENOMIC DNA]</scope>
    <source>
        <strain evidence="13 14">ACAM 304</strain>
    </source>
</reference>
<feature type="transmembrane region" description="Helical" evidence="12">
    <location>
        <begin position="378"/>
        <end position="398"/>
    </location>
</feature>
<evidence type="ECO:0000313" key="14">
    <source>
        <dbReference type="Proteomes" id="UP000321903"/>
    </source>
</evidence>
<sequence>MNQDNDLLVSTKTRITPDTNLSRIYSDNTAELPYTDNFDSYIYGDADATPEDTIETMTVYDPESERYEDIDVSSDDEVVNCYAYSRKTGEPISKIGLSDVSRALTNNGQFIWLGLYEPSLQTIAEVQDAFDLHELAIEDAFADHQRAKVESYDNDTIFVVIRTAKLEDNVIRYGTTAIFMGKNYLITIRNGPSNSYAPVREHCNRRPEKLRMGPIFVLHAILDFIVDNYMPVTDRLGSYLREQERNIFTYEFNKETLKNLYELKSQLVHMRAVILPVQDICKFFINHNKSDLVSPFSHAAKPYFRDVNDHLLHSLDAINGLNEMLSVVMNTYLAMVNMGQNEVVRKLAAWAGILAVPTAIAGIYGMNFDFMPELHWKYSYLFVIGFIGSLCSFLYLNFKRLGWL</sequence>
<comment type="similarity">
    <text evidence="2 12">Belongs to the CorA metal ion transporter (MIT) (TC 1.A.35) family.</text>
</comment>
<keyword evidence="7 12" id="KW-1133">Transmembrane helix</keyword>
<dbReference type="EMBL" id="VORZ01000001">
    <property type="protein sequence ID" value="TXD97667.1"/>
    <property type="molecule type" value="Genomic_DNA"/>
</dbReference>
<evidence type="ECO:0000256" key="9">
    <source>
        <dbReference type="ARBA" id="ARBA00023136"/>
    </source>
</evidence>
<comment type="catalytic activity">
    <reaction evidence="10">
        <text>Mg(2+)(in) = Mg(2+)(out)</text>
        <dbReference type="Rhea" id="RHEA:29827"/>
        <dbReference type="ChEBI" id="CHEBI:18420"/>
    </reaction>
</comment>
<dbReference type="Proteomes" id="UP000321903">
    <property type="component" value="Unassembled WGS sequence"/>
</dbReference>
<evidence type="ECO:0000256" key="1">
    <source>
        <dbReference type="ARBA" id="ARBA00004651"/>
    </source>
</evidence>
<dbReference type="FunFam" id="1.20.58.340:FF:000004">
    <property type="entry name" value="Magnesium transport protein CorA"/>
    <property type="match status" value="1"/>
</dbReference>
<keyword evidence="14" id="KW-1185">Reference proteome</keyword>
<comment type="caution">
    <text evidence="13">The sequence shown here is derived from an EMBL/GenBank/DDBJ whole genome shotgun (WGS) entry which is preliminary data.</text>
</comment>
<dbReference type="Gene3D" id="3.30.460.20">
    <property type="entry name" value="CorA soluble domain-like"/>
    <property type="match status" value="1"/>
</dbReference>
<keyword evidence="4 12" id="KW-1003">Cell membrane</keyword>
<dbReference type="GO" id="GO:0015087">
    <property type="term" value="F:cobalt ion transmembrane transporter activity"/>
    <property type="evidence" value="ECO:0007669"/>
    <property type="project" value="UniProtKB-UniRule"/>
</dbReference>
<evidence type="ECO:0000256" key="2">
    <source>
        <dbReference type="ARBA" id="ARBA00009765"/>
    </source>
</evidence>
<evidence type="ECO:0000256" key="3">
    <source>
        <dbReference type="ARBA" id="ARBA00022448"/>
    </source>
</evidence>
<dbReference type="InterPro" id="IPR045863">
    <property type="entry name" value="CorA_TM1_TM2"/>
</dbReference>
<dbReference type="PANTHER" id="PTHR46494:SF1">
    <property type="entry name" value="CORA FAMILY METAL ION TRANSPORTER (EUROFUNG)"/>
    <property type="match status" value="1"/>
</dbReference>
<dbReference type="Gene3D" id="1.20.58.340">
    <property type="entry name" value="Magnesium transport protein CorA, transmembrane region"/>
    <property type="match status" value="2"/>
</dbReference>
<dbReference type="GO" id="GO:0015095">
    <property type="term" value="F:magnesium ion transmembrane transporter activity"/>
    <property type="evidence" value="ECO:0007669"/>
    <property type="project" value="UniProtKB-UniRule"/>
</dbReference>
<name>A0A5C7A288_9GAMM</name>
<comment type="function">
    <text evidence="11">Mediates influx of magnesium ions. Alternates between open and closed states. Activated by low cytoplasmic Mg(2+) levels. Inactive when cytoplasmic Mg(2+) levels are high.</text>
</comment>
<dbReference type="InterPro" id="IPR002523">
    <property type="entry name" value="MgTranspt_CorA/ZnTranspt_ZntB"/>
</dbReference>
<evidence type="ECO:0000256" key="5">
    <source>
        <dbReference type="ARBA" id="ARBA00022692"/>
    </source>
</evidence>
<evidence type="ECO:0000256" key="11">
    <source>
        <dbReference type="ARBA" id="ARBA00045497"/>
    </source>
</evidence>
<proteinExistence type="inferred from homology"/>
<feature type="transmembrane region" description="Helical" evidence="12">
    <location>
        <begin position="347"/>
        <end position="366"/>
    </location>
</feature>
<keyword evidence="8 12" id="KW-0406">Ion transport</keyword>
<dbReference type="Pfam" id="PF01544">
    <property type="entry name" value="CorA"/>
    <property type="match status" value="1"/>
</dbReference>
<protein>
    <recommendedName>
        <fullName evidence="12">Magnesium transport protein CorA</fullName>
    </recommendedName>
</protein>
<evidence type="ECO:0000256" key="4">
    <source>
        <dbReference type="ARBA" id="ARBA00022475"/>
    </source>
</evidence>